<reference evidence="1 2" key="1">
    <citation type="submission" date="2023-10" db="EMBL/GenBank/DDBJ databases">
        <title>Draft genome sequence of Xylaria bambusicola isolate GMP-LS, the root and basal stem rot pathogen of sugarcane in Indonesia.</title>
        <authorList>
            <person name="Selvaraj P."/>
            <person name="Muralishankar V."/>
            <person name="Muruganantham S."/>
            <person name="Sp S."/>
            <person name="Haryani S."/>
            <person name="Lau K.J.X."/>
            <person name="Naqvi N.I."/>
        </authorList>
    </citation>
    <scope>NUCLEOTIDE SEQUENCE [LARGE SCALE GENOMIC DNA]</scope>
    <source>
        <strain evidence="1">GMP-LS</strain>
    </source>
</reference>
<dbReference type="PANTHER" id="PTHR42034:SF1">
    <property type="entry name" value="CONDENSATION DOMAIN-CONTAINING PROTEIN"/>
    <property type="match status" value="1"/>
</dbReference>
<sequence length="446" mass="50220">MSWTRVSDRRWERPVDGLEGYFVVMANITAGLCSGREHYTLFSKIKLELTQPDAPVALKRAWEQIRYEQPQIAATVEGMKKVYEVPDAKALEDWLAATFIISPASEAEELYQSVDPIKQATLYYLPKSSELVFRGHHHTIDGMGIMLFWHSYLEALQRPATNIKFGEEPARLAPAMEKVLGYPEQPTQELNDKATAIFMSWAGSIPGIGPVSQLGAATSGNCHNTELVFPTDVTSALVTACKSKGVSVSAAIHAAYIKAIEKYADPNSKLSEYVTATQFNLRPYLPAPYNSSKYAASVYYTPLPYKINLPTSYWDIVRSLTEYYATSFKDHPEMLKLKGHFVRVLCGAVQTPEFLAQPVPKDALVSSLGIAERHLQREYGNAIKVKDLKFGVDVVMGMSMFFFYTFRDQLRLVYSFNDGFEKPEDIQKYLEEIKAILEEELLIEAQ</sequence>
<dbReference type="EMBL" id="JAWHQM010000003">
    <property type="protein sequence ID" value="KAK5625954.1"/>
    <property type="molecule type" value="Genomic_DNA"/>
</dbReference>
<dbReference type="Proteomes" id="UP001305414">
    <property type="component" value="Unassembled WGS sequence"/>
</dbReference>
<protein>
    <recommendedName>
        <fullName evidence="3">Condensation domain-containing protein</fullName>
    </recommendedName>
</protein>
<proteinExistence type="predicted"/>
<evidence type="ECO:0000313" key="2">
    <source>
        <dbReference type="Proteomes" id="UP001305414"/>
    </source>
</evidence>
<dbReference type="PANTHER" id="PTHR42034">
    <property type="entry name" value="CHROMOSOME 7, WHOLE GENOME SHOTGUN SEQUENCE-RELATED"/>
    <property type="match status" value="1"/>
</dbReference>
<organism evidence="1 2">
    <name type="scientific">Xylaria bambusicola</name>
    <dbReference type="NCBI Taxonomy" id="326684"/>
    <lineage>
        <taxon>Eukaryota</taxon>
        <taxon>Fungi</taxon>
        <taxon>Dikarya</taxon>
        <taxon>Ascomycota</taxon>
        <taxon>Pezizomycotina</taxon>
        <taxon>Sordariomycetes</taxon>
        <taxon>Xylariomycetidae</taxon>
        <taxon>Xylariales</taxon>
        <taxon>Xylariaceae</taxon>
        <taxon>Xylaria</taxon>
    </lineage>
</organism>
<dbReference type="AlphaFoldDB" id="A0AAN7URA0"/>
<name>A0AAN7URA0_9PEZI</name>
<keyword evidence="2" id="KW-1185">Reference proteome</keyword>
<gene>
    <name evidence="1" type="ORF">RRF57_001670</name>
</gene>
<evidence type="ECO:0008006" key="3">
    <source>
        <dbReference type="Google" id="ProtNLM"/>
    </source>
</evidence>
<dbReference type="Gene3D" id="3.30.559.30">
    <property type="entry name" value="Nonribosomal peptide synthetase, condensation domain"/>
    <property type="match status" value="1"/>
</dbReference>
<dbReference type="Gene3D" id="3.30.559.10">
    <property type="entry name" value="Chloramphenicol acetyltransferase-like domain"/>
    <property type="match status" value="1"/>
</dbReference>
<dbReference type="InterPro" id="IPR023213">
    <property type="entry name" value="CAT-like_dom_sf"/>
</dbReference>
<accession>A0AAN7URA0</accession>
<comment type="caution">
    <text evidence="1">The sequence shown here is derived from an EMBL/GenBank/DDBJ whole genome shotgun (WGS) entry which is preliminary data.</text>
</comment>
<evidence type="ECO:0000313" key="1">
    <source>
        <dbReference type="EMBL" id="KAK5625954.1"/>
    </source>
</evidence>